<evidence type="ECO:0000313" key="3">
    <source>
        <dbReference type="Proteomes" id="UP000316500"/>
    </source>
</evidence>
<dbReference type="AlphaFoldDB" id="A0A558GWQ6"/>
<keyword evidence="1" id="KW-0472">Membrane</keyword>
<sequence>MSIRIPERRERRERRERWAGYVVASLATGVALAISSCSGAAGSSITPDPSGKVQLDYENSLIVFPVDAYRISTHDRSRILLAREVIMTTCMKKFGFIDDPNAAYPKAENRNYGVWNVDRVRQNGFRLIGEDAQSNPEHDKAGSWGDARYECLASEKSKIDEVTPSDDLMNGGVAGEIALKSLAMASETDAWKNAKDDWDKCISAAGLTPGRDTTKAKWSSQQSFDLQLRTDQRNPSKSDAAEGIRIATIEAECNQEVRLTQTLGDIQASYQLPLIRQNEEVLAELKKESQKYVDATEKLRPRH</sequence>
<protein>
    <submittedName>
        <fullName evidence="2">Uncharacterized protein</fullName>
    </submittedName>
</protein>
<evidence type="ECO:0000256" key="1">
    <source>
        <dbReference type="SAM" id="Phobius"/>
    </source>
</evidence>
<keyword evidence="1" id="KW-0812">Transmembrane</keyword>
<gene>
    <name evidence="2" type="ORF">FQP90_15010</name>
</gene>
<comment type="caution">
    <text evidence="2">The sequence shown here is derived from an EMBL/GenBank/DDBJ whole genome shotgun (WGS) entry which is preliminary data.</text>
</comment>
<keyword evidence="1" id="KW-1133">Transmembrane helix</keyword>
<organism evidence="2 3">
    <name type="scientific">Paenarthrobacter nitroguajacolicus</name>
    <name type="common">Arthrobacter nitroguajacolicus</name>
    <dbReference type="NCBI Taxonomy" id="211146"/>
    <lineage>
        <taxon>Bacteria</taxon>
        <taxon>Bacillati</taxon>
        <taxon>Actinomycetota</taxon>
        <taxon>Actinomycetes</taxon>
        <taxon>Micrococcales</taxon>
        <taxon>Micrococcaceae</taxon>
        <taxon>Paenarthrobacter</taxon>
    </lineage>
</organism>
<reference evidence="2 3" key="1">
    <citation type="submission" date="2019-07" db="EMBL/GenBank/DDBJ databases">
        <title>Diversity of Bacteria from Kongsfjorden, Arctic.</title>
        <authorList>
            <person name="Yu Y."/>
        </authorList>
    </citation>
    <scope>NUCLEOTIDE SEQUENCE [LARGE SCALE GENOMIC DNA]</scope>
    <source>
        <strain evidence="2 3">SM1928</strain>
    </source>
</reference>
<evidence type="ECO:0000313" key="2">
    <source>
        <dbReference type="EMBL" id="TVU61312.1"/>
    </source>
</evidence>
<dbReference type="EMBL" id="VNFK01000011">
    <property type="protein sequence ID" value="TVU61312.1"/>
    <property type="molecule type" value="Genomic_DNA"/>
</dbReference>
<dbReference type="Proteomes" id="UP000316500">
    <property type="component" value="Unassembled WGS sequence"/>
</dbReference>
<accession>A0A558GWQ6</accession>
<proteinExistence type="predicted"/>
<dbReference type="OrthoDB" id="4955324at2"/>
<feature type="transmembrane region" description="Helical" evidence="1">
    <location>
        <begin position="21"/>
        <end position="42"/>
    </location>
</feature>
<name>A0A558GWQ6_PAENT</name>
<dbReference type="RefSeq" id="WP_144651824.1">
    <property type="nucleotide sequence ID" value="NZ_VNFK01000011.1"/>
</dbReference>